<dbReference type="EMBL" id="AP011657">
    <property type="protein sequence ID" value="BAL53409.1"/>
    <property type="molecule type" value="Genomic_DNA"/>
</dbReference>
<dbReference type="CDD" id="cd02440">
    <property type="entry name" value="AdoMet_MTases"/>
    <property type="match status" value="1"/>
</dbReference>
<evidence type="ECO:0000313" key="2">
    <source>
        <dbReference type="EMBL" id="BAL53409.1"/>
    </source>
</evidence>
<dbReference type="InterPro" id="IPR029063">
    <property type="entry name" value="SAM-dependent_MTases_sf"/>
</dbReference>
<proteinExistence type="predicted"/>
<keyword evidence="2" id="KW-0489">Methyltransferase</keyword>
<gene>
    <name evidence="2" type="ORF">HGMM_F06G04C18</name>
</gene>
<dbReference type="GO" id="GO:0032259">
    <property type="term" value="P:methylation"/>
    <property type="evidence" value="ECO:0007669"/>
    <property type="project" value="UniProtKB-KW"/>
</dbReference>
<reference evidence="2" key="2">
    <citation type="journal article" date="2012" name="PLoS ONE">
        <title>A Deeply Branching Thermophilic Bacterium with an Ancient Acetyl-CoA Pathway Dominates a Subsurface Ecosystem.</title>
        <authorList>
            <person name="Takami H."/>
            <person name="Noguchi H."/>
            <person name="Takaki Y."/>
            <person name="Uchiyama I."/>
            <person name="Toyoda A."/>
            <person name="Nishi S."/>
            <person name="Chee G.-J."/>
            <person name="Arai W."/>
            <person name="Nunoura T."/>
            <person name="Itoh T."/>
            <person name="Hattori M."/>
            <person name="Takai K."/>
        </authorList>
    </citation>
    <scope>NUCLEOTIDE SEQUENCE</scope>
</reference>
<dbReference type="GO" id="GO:0008757">
    <property type="term" value="F:S-adenosylmethionine-dependent methyltransferase activity"/>
    <property type="evidence" value="ECO:0007669"/>
    <property type="project" value="InterPro"/>
</dbReference>
<dbReference type="Pfam" id="PF08241">
    <property type="entry name" value="Methyltransf_11"/>
    <property type="match status" value="1"/>
</dbReference>
<dbReference type="InterPro" id="IPR013216">
    <property type="entry name" value="Methyltransf_11"/>
</dbReference>
<dbReference type="SUPFAM" id="SSF53335">
    <property type="entry name" value="S-adenosyl-L-methionine-dependent methyltransferases"/>
    <property type="match status" value="1"/>
</dbReference>
<accession>H5SB73</accession>
<protein>
    <submittedName>
        <fullName evidence="2">Methyltransferase</fullName>
    </submittedName>
</protein>
<sequence>MDPLRYMFGKWVYGYSVPMSVAGLLKLGPGRILWLIGSGFGETAMMIHRSTEARVEGFEAVPALVERAKRRVAGEGLSDVIHFHNLYQVFKMRSSFCDAALFESILSFVKTREELFSRVVDCLKTGGRIGVVELMWTRQPTQTDVTNYYNLFGVDSPPVEYVEWEILFASKNLKVVYSSVKKIGLLRKFWQDVSENPLATLANLVKTWLRMSTSSKDREAWKNFRAIYSLLGEKLGVGCFVLEK</sequence>
<reference evidence="2" key="1">
    <citation type="journal article" date="2005" name="Environ. Microbiol.">
        <title>Genetic and functional properties of uncultivated thermophilic crenarchaeotes from a subsurface gold mine as revealed by analysis of genome fragments.</title>
        <authorList>
            <person name="Nunoura T."/>
            <person name="Hirayama H."/>
            <person name="Takami H."/>
            <person name="Oida H."/>
            <person name="Nishi S."/>
            <person name="Shimamura S."/>
            <person name="Suzuki Y."/>
            <person name="Inagaki F."/>
            <person name="Takai K."/>
            <person name="Nealson K.H."/>
            <person name="Horikoshi K."/>
        </authorList>
    </citation>
    <scope>NUCLEOTIDE SEQUENCE</scope>
</reference>
<keyword evidence="2" id="KW-0808">Transferase</keyword>
<organism evidence="2">
    <name type="scientific">uncultured crenarchaeote</name>
    <dbReference type="NCBI Taxonomy" id="29281"/>
    <lineage>
        <taxon>Archaea</taxon>
        <taxon>Thermoproteota</taxon>
        <taxon>environmental samples</taxon>
    </lineage>
</organism>
<dbReference type="Gene3D" id="3.40.50.150">
    <property type="entry name" value="Vaccinia Virus protein VP39"/>
    <property type="match status" value="1"/>
</dbReference>
<feature type="domain" description="Methyltransferase type 11" evidence="1">
    <location>
        <begin position="36"/>
        <end position="129"/>
    </location>
</feature>
<dbReference type="AlphaFoldDB" id="H5SB73"/>
<evidence type="ECO:0000259" key="1">
    <source>
        <dbReference type="Pfam" id="PF08241"/>
    </source>
</evidence>
<name>H5SB73_9CREN</name>